<name>A0A1H9MGA0_9HYPH</name>
<dbReference type="OrthoDB" id="9780873at2"/>
<protein>
    <submittedName>
        <fullName evidence="5">Predicted lipid-binding transport protein, Tim44 family</fullName>
    </submittedName>
</protein>
<dbReference type="Pfam" id="PF04280">
    <property type="entry name" value="Tim44"/>
    <property type="match status" value="1"/>
</dbReference>
<dbReference type="PANTHER" id="PTHR41542">
    <property type="entry name" value="BLL5807 PROTEIN"/>
    <property type="match status" value="1"/>
</dbReference>
<dbReference type="AlphaFoldDB" id="A0A1H9MGA0"/>
<keyword evidence="3" id="KW-0732">Signal</keyword>
<dbReference type="InterPro" id="IPR032710">
    <property type="entry name" value="NTF2-like_dom_sf"/>
</dbReference>
<feature type="region of interest" description="Disordered" evidence="1">
    <location>
        <begin position="26"/>
        <end position="78"/>
    </location>
</feature>
<dbReference type="InterPro" id="IPR007379">
    <property type="entry name" value="Tim44-like_dom"/>
</dbReference>
<keyword evidence="2" id="KW-0472">Membrane</keyword>
<feature type="signal peptide" evidence="3">
    <location>
        <begin position="1"/>
        <end position="25"/>
    </location>
</feature>
<gene>
    <name evidence="5" type="ORF">SAMN05216548_113104</name>
</gene>
<proteinExistence type="predicted"/>
<evidence type="ECO:0000256" key="3">
    <source>
        <dbReference type="SAM" id="SignalP"/>
    </source>
</evidence>
<feature type="transmembrane region" description="Helical" evidence="2">
    <location>
        <begin position="87"/>
        <end position="106"/>
    </location>
</feature>
<dbReference type="Gene3D" id="3.10.450.240">
    <property type="match status" value="1"/>
</dbReference>
<evidence type="ECO:0000313" key="6">
    <source>
        <dbReference type="Proteomes" id="UP000199647"/>
    </source>
</evidence>
<dbReference type="SMART" id="SM00978">
    <property type="entry name" value="Tim44"/>
    <property type="match status" value="1"/>
</dbReference>
<reference evidence="5 6" key="1">
    <citation type="submission" date="2016-10" db="EMBL/GenBank/DDBJ databases">
        <authorList>
            <person name="de Groot N.N."/>
        </authorList>
    </citation>
    <scope>NUCLEOTIDE SEQUENCE [LARGE SCALE GENOMIC DNA]</scope>
    <source>
        <strain evidence="5 6">A52C2</strain>
    </source>
</reference>
<evidence type="ECO:0000256" key="2">
    <source>
        <dbReference type="SAM" id="Phobius"/>
    </source>
</evidence>
<sequence>MSRTKVGLVALALAASLALSTAADARAGRGGSFGSRGGRTWSMPPSTRTAPNVSPLDRSMTQRPNYDQRGTFGTNTARPGMFGRPGFMGGLFAGMLGAGLFGALFGHGFFGGIGGMGSIFGLLLQFGLIFLVVRWAMGFFGRRSQPAFADRASPASGNGNGAGSRFGFPGFGGIGGGSGRFGGTGPNAGAQTVDAGQPIAIGQADLDTFEKLLVDVQTAYGREDLNGLRALLTPEMLSEFADELAANNSQGIVNRITDVKLLQGDPAEAWQEGAQEYATVAMRFGLRDVMEDRNTGRIVETNPSEATELWTFRRAHGGRWLLSAIQQG</sequence>
<accession>A0A1H9MGA0</accession>
<feature type="compositionally biased region" description="Polar residues" evidence="1">
    <location>
        <begin position="43"/>
        <end position="52"/>
    </location>
</feature>
<dbReference type="Proteomes" id="UP000199647">
    <property type="component" value="Unassembled WGS sequence"/>
</dbReference>
<feature type="chain" id="PRO_5011697977" evidence="3">
    <location>
        <begin position="26"/>
        <end position="328"/>
    </location>
</feature>
<dbReference type="SUPFAM" id="SSF54427">
    <property type="entry name" value="NTF2-like"/>
    <property type="match status" value="1"/>
</dbReference>
<keyword evidence="2" id="KW-0812">Transmembrane</keyword>
<keyword evidence="6" id="KW-1185">Reference proteome</keyword>
<feature type="domain" description="Tim44-like" evidence="4">
    <location>
        <begin position="188"/>
        <end position="327"/>
    </location>
</feature>
<keyword evidence="2" id="KW-1133">Transmembrane helix</keyword>
<dbReference type="RefSeq" id="WP_092498321.1">
    <property type="nucleotide sequence ID" value="NZ_FOFG01000013.1"/>
</dbReference>
<feature type="compositionally biased region" description="Gly residues" evidence="1">
    <location>
        <begin position="28"/>
        <end position="37"/>
    </location>
</feature>
<dbReference type="EMBL" id="FOFG01000013">
    <property type="protein sequence ID" value="SER22678.1"/>
    <property type="molecule type" value="Genomic_DNA"/>
</dbReference>
<evidence type="ECO:0000259" key="4">
    <source>
        <dbReference type="SMART" id="SM00978"/>
    </source>
</evidence>
<dbReference type="PANTHER" id="PTHR41542:SF1">
    <property type="entry name" value="BLL5807 PROTEIN"/>
    <property type="match status" value="1"/>
</dbReference>
<organism evidence="5 6">
    <name type="scientific">Faunimonas pinastri</name>
    <dbReference type="NCBI Taxonomy" id="1855383"/>
    <lineage>
        <taxon>Bacteria</taxon>
        <taxon>Pseudomonadati</taxon>
        <taxon>Pseudomonadota</taxon>
        <taxon>Alphaproteobacteria</taxon>
        <taxon>Hyphomicrobiales</taxon>
        <taxon>Afifellaceae</taxon>
        <taxon>Faunimonas</taxon>
    </lineage>
</organism>
<dbReference type="STRING" id="1855383.SAMN05216548_113104"/>
<evidence type="ECO:0000313" key="5">
    <source>
        <dbReference type="EMBL" id="SER22678.1"/>
    </source>
</evidence>
<feature type="transmembrane region" description="Helical" evidence="2">
    <location>
        <begin position="118"/>
        <end position="137"/>
    </location>
</feature>
<evidence type="ECO:0000256" key="1">
    <source>
        <dbReference type="SAM" id="MobiDB-lite"/>
    </source>
</evidence>